<dbReference type="Pfam" id="PF12920">
    <property type="entry name" value="TcdA_TcdB_pore"/>
    <property type="match status" value="1"/>
</dbReference>
<dbReference type="GO" id="GO:0016757">
    <property type="term" value="F:glycosyltransferase activity"/>
    <property type="evidence" value="ECO:0007669"/>
    <property type="project" value="InterPro"/>
</dbReference>
<feature type="domain" description="TcdA/TcdB toxin pore forming" evidence="2">
    <location>
        <begin position="1055"/>
        <end position="1690"/>
    </location>
</feature>
<protein>
    <submittedName>
        <fullName evidence="3">Toxin</fullName>
    </submittedName>
</protein>
<dbReference type="RefSeq" id="WP_039593513.1">
    <property type="nucleotide sequence ID" value="NZ_JQGJ02000016.1"/>
</dbReference>
<feature type="domain" description="GT44" evidence="1">
    <location>
        <begin position="119"/>
        <end position="506"/>
    </location>
</feature>
<dbReference type="InterPro" id="IPR029044">
    <property type="entry name" value="Nucleotide-diphossugar_trans"/>
</dbReference>
<dbReference type="Pfam" id="PF12919">
    <property type="entry name" value="TcdA_TcdB"/>
    <property type="match status" value="1"/>
</dbReference>
<dbReference type="Proteomes" id="UP000030949">
    <property type="component" value="Unassembled WGS sequence"/>
</dbReference>
<dbReference type="InterPro" id="IPR024769">
    <property type="entry name" value="TcdA/TcdB_pore_forming"/>
</dbReference>
<sequence>MSEVKLPEKEVYVDFVSMLTREELERVLEPYKNSEQYEEAVRYYDGCVDSMGSAQLLEPLSLLRQTLEGLQGRGRRRRTPAGPDSGRTVGLTKVVGGVTDYEARLRNGIERPPATAVPKKLHFVWLGGALGQIQLDYINIWKKVMPDDYVVNVWHDEDGLLAHEATRIIVEAGKAATWVSEDQAQSSPEVLADRYEARITALKREMFLHINRAMARGESADEARIDLLVKGYGQDESRLRALKERNAQVMRDLVKDGLQLRNVTELPTFPELKEFYHREMGLRGNLAAASDLVRMLVEVAEGGIYSDVDFLPPFVDDVAGIDINQLATAPRRGVLQLLLDNNPEWMPGRRASGEGFKDHIRFILKDDRDALERFAKSRPPLEQVFAPFKQTSVPVDSLRLPSIEGGESNALIVSHPGSAPLWTIIRRFETYHQALLEIERQALKSNIGFHESNRLWELAIEVIKDRIHFAQPKIDQMNLGPENLAISMSDYFSDGIRPQARGTIHLTGPGALRAGLEEYNDKAFTPDVVGAVRESVRLYMGFNNATEEEADHSWLENAPELSWLERETTSWREGKFRVRYAGKIAQLLKGSTLEFNGGWPAIEGHPILSTDLLQHLAAELGEPFKDAMQRGHDVSKTFDSPIPLSFEERQYVSSQGVVAPAFLNDPQNKQRSVRELLERHAESPLLAIELSPLERLQLGPLIGAKALDNHGFEAARPQLDKLADNTSRFGTAFGYTTIEQTLLQSRAPEFMAGLASTGDYPPVHGKTASQLMSYALDQRLTLREWGRCVAEVKRVAQLEHKATKNQVNKIVDGLPETRMKVAPQDLLTSREGSISGRCYPLSLVTAAALSEGRGAVDVLFDRFYAVMNDHGASDSATFLNILESVGTVKLDTVLGATQRSTLQNIVDVLEAKSATATLMLNSGNHAMLVARVFNGTSSTYHLYDPNIGLFSPTDTLMFKDLLERLFIEQKMAARYDAFGPGHTTFDLIELDGARLSSLALPGEVTVSQLIRPGALPGQSLIPARKRMASALGQSLQNNVELGSSLRALDGHRQAQQISEATTQLREANNLAPSLVPLFDSLEALPEGGFRITLIDREQPQRVTYAKTKDPRFKQIKRYLSEHFTAMGANTPDMLEDPTHVGGVHTLNAGFSILALMHALQGREGDDRSLTTAVRLHAYVGYAQLAQGHLSDINAMVQLVREALKDEKVIASTVAPAIKASLGSSVSEATAGLLQFVSVGLDIYQLATTQNDVERAEFGTQLAFDTASLLLWGGAYAAGATAGAVLGGAAVIVGGLAFGVSAVVKGFAVIAEQAKQVGLFFDDVEKAHHHAYTFDTTHTLWKPDSSLVIKTMDLRSSTLSVDGPKLYPQRDHLGVPTMILDYDRAIDIRKELGLPDQVEFKPLANQGIVLPYIPHSCYRYEYKALPFANSYHWTGFDTARRLEKWQEKEGQWLFQFSFYSFPSHQILNRLFSPDYRPTTVDVWLDDVDRSLLVPKLQPIWMDKIEYHIRGAGKRCSVLLHPGVSLILETTAPLKSAWMLDAPWAEESDVQLEGSDKLFIGDVAVSITGTGHNDMLIRINRDQILKVDAGELSHVVVGLKPGMDSQAAHDYMKTLAQQHRLVAPYTPVHQYLVPFEDPDEPRYVTAWYDAEKDRHLYIRDEIPGVEDAELGAVTDGYAWFYNPEEVRIWQVDADNGQVIRCYWLWCPQSMTSKVQSIEVDARGMISFSQHVAHKDGSRDVLGYLIHDEKLLLSSVIRGRDNRLESVFNAAETLADWSSVLREAFVVQAHLSNGHAFDTVVWQPAPFVSVCWKIDDESRDMAWIRSRDRLIIRPSPRPKHYRAWPDSIKNLTDLALLPPVDGGDSFIIYNRLTQFLCHQQRTLVGGKGQWTVSWKRPAKLNNIVAADNGYVAVDGDGLFFNLTPQFELSFAGVGELWLKDRQHWWSDLEALGEKYKVDSFAIAGLTNAAGDSKLCAWYMGGRLLLANLGYAKDVRLLRANPDSEAAWLFDVSGGVVYRQAFIDPQALTLAFGNGSKLLKAGAIPAAEREWDPLQFIKLTTDGPGLRGVTFEGVIVTLREGEPALITGVTEDWVAIQGDRVIEGLERLAAQPSCSALLTVEDADQLKWFVAATGKLIQAPKSAAPQVFDVLGTLSHNNVLLHDKTDGKLRLLPKPKQTASLAYVLREGEVMVVEGQALKSGDLRPLVPDDVRTLVLRLGLGETTYRLSKTVLLLVDSVILDCQRLLGSVVTSPSKFIWELDKPDQLLLSKVDEHLVIIDPDSGRSVIGRDVFATDDNLLGDVLLSFGDDRHCELSFLISSMRALSDNQNGTTLGKVFAVTAVPTT</sequence>
<dbReference type="Gene3D" id="3.90.550.20">
    <property type="match status" value="1"/>
</dbReference>
<dbReference type="OrthoDB" id="5489595at2"/>
<dbReference type="EMBL" id="JQGJ01000018">
    <property type="protein sequence ID" value="KHK62437.1"/>
    <property type="molecule type" value="Genomic_DNA"/>
</dbReference>
<evidence type="ECO:0000259" key="1">
    <source>
        <dbReference type="Pfam" id="PF12919"/>
    </source>
</evidence>
<reference evidence="4" key="1">
    <citation type="submission" date="2015-03" db="EMBL/GenBank/DDBJ databases">
        <title>Pseudomonas frederiksbergensis hydrocarbon degrader.</title>
        <authorList>
            <person name="Brown L.M."/>
            <person name="Ruiz O.N."/>
            <person name="Mueller S."/>
            <person name="Gunasekera T.S."/>
        </authorList>
    </citation>
    <scope>NUCLEOTIDE SEQUENCE [LARGE SCALE GENOMIC DNA]</scope>
    <source>
        <strain evidence="4">SI8</strain>
    </source>
</reference>
<proteinExistence type="predicted"/>
<dbReference type="CDD" id="cd20495">
    <property type="entry name" value="C58_PaToxP-like"/>
    <property type="match status" value="1"/>
</dbReference>
<organism evidence="3 4">
    <name type="scientific">Pseudomonas frederiksbergensis</name>
    <dbReference type="NCBI Taxonomy" id="104087"/>
    <lineage>
        <taxon>Bacteria</taxon>
        <taxon>Pseudomonadati</taxon>
        <taxon>Pseudomonadota</taxon>
        <taxon>Gammaproteobacteria</taxon>
        <taxon>Pseudomonadales</taxon>
        <taxon>Pseudomonadaceae</taxon>
        <taxon>Pseudomonas</taxon>
    </lineage>
</organism>
<dbReference type="SUPFAM" id="SSF53448">
    <property type="entry name" value="Nucleotide-diphospho-sugar transferases"/>
    <property type="match status" value="1"/>
</dbReference>
<dbReference type="InterPro" id="IPR024770">
    <property type="entry name" value="TcdA/TcdB_cat"/>
</dbReference>
<accession>A0A0B1YZ45</accession>
<evidence type="ECO:0000313" key="3">
    <source>
        <dbReference type="EMBL" id="KHK62437.1"/>
    </source>
</evidence>
<comment type="caution">
    <text evidence="3">The sequence shown here is derived from an EMBL/GenBank/DDBJ whole genome shotgun (WGS) entry which is preliminary data.</text>
</comment>
<name>A0A0B1YZ45_9PSED</name>
<gene>
    <name evidence="3" type="ORF">JZ00_23060</name>
</gene>
<evidence type="ECO:0000313" key="4">
    <source>
        <dbReference type="Proteomes" id="UP000030949"/>
    </source>
</evidence>
<evidence type="ECO:0000259" key="2">
    <source>
        <dbReference type="Pfam" id="PF12920"/>
    </source>
</evidence>